<dbReference type="RefSeq" id="XP_018810683.2">
    <property type="nucleotide sequence ID" value="XM_018955138.2"/>
</dbReference>
<dbReference type="Pfam" id="PF04535">
    <property type="entry name" value="CASP_dom"/>
    <property type="match status" value="1"/>
</dbReference>
<feature type="domain" description="Casparian strip membrane protein" evidence="9">
    <location>
        <begin position="6"/>
        <end position="160"/>
    </location>
</feature>
<evidence type="ECO:0000256" key="3">
    <source>
        <dbReference type="ARBA" id="ARBA00011489"/>
    </source>
</evidence>
<evidence type="ECO:0000256" key="1">
    <source>
        <dbReference type="ARBA" id="ARBA00004651"/>
    </source>
</evidence>
<feature type="transmembrane region" description="Helical" evidence="8">
    <location>
        <begin position="12"/>
        <end position="30"/>
    </location>
</feature>
<evidence type="ECO:0000256" key="5">
    <source>
        <dbReference type="ARBA" id="ARBA00022692"/>
    </source>
</evidence>
<dbReference type="OrthoDB" id="1148023at2759"/>
<dbReference type="InParanoid" id="A0A2I4DU55"/>
<sequence length="176" mass="18717">MGLPSSKVATLLLRGLSLAFLALSLTLLFIDKKKLKSGYVYNYKDVHSYSKGTSYSIHSRLGHSKNISSYMVGTIGIGIAYTIMQTIAFVVLRIITDKDTWVLVDFYGDKVISYLLATGAAAGLGATSDLDNIASPDSGLGGFFGMGYASATILFLAFVCTGILSIMSSFALPKAV</sequence>
<evidence type="ECO:0000256" key="7">
    <source>
        <dbReference type="ARBA" id="ARBA00023136"/>
    </source>
</evidence>
<comment type="caution">
    <text evidence="8">Lacks conserved residue(s) required for the propagation of feature annotation.</text>
</comment>
<comment type="similarity">
    <text evidence="2 8">Belongs to the Casparian strip membrane proteins (CASP) family.</text>
</comment>
<dbReference type="GO" id="GO:0005886">
    <property type="term" value="C:plasma membrane"/>
    <property type="evidence" value="ECO:0007669"/>
    <property type="project" value="UniProtKB-SubCell"/>
</dbReference>
<dbReference type="Proteomes" id="UP000235220">
    <property type="component" value="Chromosome 12"/>
</dbReference>
<keyword evidence="4 8" id="KW-1003">Cell membrane</keyword>
<name>A0A2I4DU55_JUGRE</name>
<comment type="subcellular location">
    <subcellularLocation>
        <location evidence="1 8">Cell membrane</location>
        <topology evidence="1 8">Multi-pass membrane protein</topology>
    </subcellularLocation>
</comment>
<dbReference type="InterPro" id="IPR006702">
    <property type="entry name" value="CASP_dom"/>
</dbReference>
<accession>A0A2I4DU55</accession>
<organism evidence="10 11">
    <name type="scientific">Juglans regia</name>
    <name type="common">English walnut</name>
    <dbReference type="NCBI Taxonomy" id="51240"/>
    <lineage>
        <taxon>Eukaryota</taxon>
        <taxon>Viridiplantae</taxon>
        <taxon>Streptophyta</taxon>
        <taxon>Embryophyta</taxon>
        <taxon>Tracheophyta</taxon>
        <taxon>Spermatophyta</taxon>
        <taxon>Magnoliopsida</taxon>
        <taxon>eudicotyledons</taxon>
        <taxon>Gunneridae</taxon>
        <taxon>Pentapetalae</taxon>
        <taxon>rosids</taxon>
        <taxon>fabids</taxon>
        <taxon>Fagales</taxon>
        <taxon>Juglandaceae</taxon>
        <taxon>Juglans</taxon>
    </lineage>
</organism>
<comment type="subunit">
    <text evidence="3 8">Homodimer and heterodimers.</text>
</comment>
<protein>
    <recommendedName>
        <fullName evidence="8">CASP-like protein</fullName>
    </recommendedName>
</protein>
<dbReference type="STRING" id="51240.A0A2I4DU55"/>
<keyword evidence="7 8" id="KW-0472">Membrane</keyword>
<evidence type="ECO:0000313" key="10">
    <source>
        <dbReference type="Proteomes" id="UP000235220"/>
    </source>
</evidence>
<evidence type="ECO:0000259" key="9">
    <source>
        <dbReference type="Pfam" id="PF04535"/>
    </source>
</evidence>
<evidence type="ECO:0000256" key="2">
    <source>
        <dbReference type="ARBA" id="ARBA00007651"/>
    </source>
</evidence>
<feature type="transmembrane region" description="Helical" evidence="8">
    <location>
        <begin position="148"/>
        <end position="172"/>
    </location>
</feature>
<proteinExistence type="inferred from homology"/>
<evidence type="ECO:0000256" key="8">
    <source>
        <dbReference type="RuleBase" id="RU361233"/>
    </source>
</evidence>
<dbReference type="KEGG" id="jre:108983496"/>
<keyword evidence="5 8" id="KW-0812">Transmembrane</keyword>
<dbReference type="PANTHER" id="PTHR33573">
    <property type="entry name" value="CASP-LIKE PROTEIN 4A4"/>
    <property type="match status" value="1"/>
</dbReference>
<dbReference type="AlphaFoldDB" id="A0A2I4DU55"/>
<dbReference type="GeneID" id="108983496"/>
<keyword evidence="10" id="KW-1185">Reference proteome</keyword>
<reference evidence="11" key="1">
    <citation type="submission" date="2025-08" db="UniProtKB">
        <authorList>
            <consortium name="RefSeq"/>
        </authorList>
    </citation>
    <scope>IDENTIFICATION</scope>
    <source>
        <tissue evidence="11">Leaves</tissue>
    </source>
</reference>
<dbReference type="PANTHER" id="PTHR33573:SF40">
    <property type="entry name" value="CASP-LIKE PROTEIN 4D2"/>
    <property type="match status" value="1"/>
</dbReference>
<gene>
    <name evidence="11" type="primary">LOC108983496</name>
</gene>
<evidence type="ECO:0000256" key="6">
    <source>
        <dbReference type="ARBA" id="ARBA00022989"/>
    </source>
</evidence>
<evidence type="ECO:0000313" key="11">
    <source>
        <dbReference type="RefSeq" id="XP_018810683.2"/>
    </source>
</evidence>
<keyword evidence="6 8" id="KW-1133">Transmembrane helix</keyword>
<evidence type="ECO:0000256" key="4">
    <source>
        <dbReference type="ARBA" id="ARBA00022475"/>
    </source>
</evidence>
<feature type="transmembrane region" description="Helical" evidence="8">
    <location>
        <begin position="70"/>
        <end position="95"/>
    </location>
</feature>